<proteinExistence type="predicted"/>
<sequence length="193" mass="22842">MTDRFEWKDDLDGESFRSYYHRKEELVEFCRRNGLSASGGKVEITDRIAHFLDTGEILKPAAVSRKKTIDGEITDERKVESDFVCSEKHRAFFKERIGNSFTFNVAFQRWLKENSGKTYRQATEAYYRIMGEKKAKTKVKTEIGSQFEYNTYIRDFFEDNKGRSLKDAILCWNNKKNRRGHNRYEKSDLDILL</sequence>
<protein>
    <recommendedName>
        <fullName evidence="1">SAP domain-containing protein</fullName>
    </recommendedName>
</protein>
<dbReference type="EMBL" id="CP060634">
    <property type="protein sequence ID" value="QNM06323.1"/>
    <property type="molecule type" value="Genomic_DNA"/>
</dbReference>
<evidence type="ECO:0000313" key="3">
    <source>
        <dbReference type="Proteomes" id="UP000515823"/>
    </source>
</evidence>
<organism evidence="2 3">
    <name type="scientific">Qiania dongpingensis</name>
    <dbReference type="NCBI Taxonomy" id="2763669"/>
    <lineage>
        <taxon>Bacteria</taxon>
        <taxon>Bacillati</taxon>
        <taxon>Bacillota</taxon>
        <taxon>Clostridia</taxon>
        <taxon>Lachnospirales</taxon>
        <taxon>Lachnospiraceae</taxon>
        <taxon>Qiania</taxon>
    </lineage>
</organism>
<accession>A0A7G9G691</accession>
<dbReference type="AlphaFoldDB" id="A0A7G9G691"/>
<reference evidence="2 3" key="1">
    <citation type="submission" date="2020-08" db="EMBL/GenBank/DDBJ databases">
        <authorList>
            <person name="Liu C."/>
            <person name="Sun Q."/>
        </authorList>
    </citation>
    <scope>NUCLEOTIDE SEQUENCE [LARGE SCALE GENOMIC DNA]</scope>
    <source>
        <strain evidence="2 3">NSJ-38</strain>
    </source>
</reference>
<dbReference type="Proteomes" id="UP000515823">
    <property type="component" value="Chromosome"/>
</dbReference>
<dbReference type="Pfam" id="PF20026">
    <property type="entry name" value="DUF6434"/>
    <property type="match status" value="1"/>
</dbReference>
<dbReference type="InterPro" id="IPR003034">
    <property type="entry name" value="SAP_dom"/>
</dbReference>
<keyword evidence="3" id="KW-1185">Reference proteome</keyword>
<dbReference type="InterPro" id="IPR045492">
    <property type="entry name" value="DUF6434"/>
</dbReference>
<feature type="domain" description="SAP" evidence="1">
    <location>
        <begin position="18"/>
        <end position="52"/>
    </location>
</feature>
<name>A0A7G9G691_9FIRM</name>
<dbReference type="KEGG" id="qdo:H9Q78_04070"/>
<gene>
    <name evidence="2" type="ORF">H9Q78_04070</name>
</gene>
<dbReference type="Pfam" id="PF18953">
    <property type="entry name" value="SAP_new25"/>
    <property type="match status" value="1"/>
</dbReference>
<dbReference type="PROSITE" id="PS50800">
    <property type="entry name" value="SAP"/>
    <property type="match status" value="1"/>
</dbReference>
<evidence type="ECO:0000313" key="2">
    <source>
        <dbReference type="EMBL" id="QNM06323.1"/>
    </source>
</evidence>
<evidence type="ECO:0000259" key="1">
    <source>
        <dbReference type="PROSITE" id="PS50800"/>
    </source>
</evidence>
<dbReference type="RefSeq" id="WP_249303731.1">
    <property type="nucleotide sequence ID" value="NZ_CP060634.1"/>
</dbReference>